<feature type="region of interest" description="Disordered" evidence="1">
    <location>
        <begin position="41"/>
        <end position="61"/>
    </location>
</feature>
<dbReference type="Proteomes" id="UP000256690">
    <property type="component" value="Unassembled WGS sequence"/>
</dbReference>
<feature type="compositionally biased region" description="Low complexity" evidence="1">
    <location>
        <begin position="123"/>
        <end position="139"/>
    </location>
</feature>
<feature type="region of interest" description="Disordered" evidence="1">
    <location>
        <begin position="1"/>
        <end position="21"/>
    </location>
</feature>
<organism evidence="2 3">
    <name type="scientific">Aspergillus mulundensis</name>
    <dbReference type="NCBI Taxonomy" id="1810919"/>
    <lineage>
        <taxon>Eukaryota</taxon>
        <taxon>Fungi</taxon>
        <taxon>Dikarya</taxon>
        <taxon>Ascomycota</taxon>
        <taxon>Pezizomycotina</taxon>
        <taxon>Eurotiomycetes</taxon>
        <taxon>Eurotiomycetidae</taxon>
        <taxon>Eurotiales</taxon>
        <taxon>Aspergillaceae</taxon>
        <taxon>Aspergillus</taxon>
        <taxon>Aspergillus subgen. Nidulantes</taxon>
    </lineage>
</organism>
<dbReference type="AlphaFoldDB" id="A0A3D8Q7S3"/>
<dbReference type="EMBL" id="PVWQ01000026">
    <property type="protein sequence ID" value="RDW57861.1"/>
    <property type="molecule type" value="Genomic_DNA"/>
</dbReference>
<feature type="compositionally biased region" description="Polar residues" evidence="1">
    <location>
        <begin position="12"/>
        <end position="21"/>
    </location>
</feature>
<protein>
    <submittedName>
        <fullName evidence="2">Uncharacterized protein</fullName>
    </submittedName>
</protein>
<accession>A0A3D8Q7S3</accession>
<dbReference type="OrthoDB" id="4509729at2759"/>
<feature type="region of interest" description="Disordered" evidence="1">
    <location>
        <begin position="116"/>
        <end position="150"/>
    </location>
</feature>
<evidence type="ECO:0000313" key="2">
    <source>
        <dbReference type="EMBL" id="RDW57861.1"/>
    </source>
</evidence>
<proteinExistence type="predicted"/>
<sequence length="150" mass="16260">MTTLHPPKHAHPSSSTTQVPTVHTLQYFKRSLSYTIAESPIDQHEHGPDPSHTTLQAKSPVGQKLDEAGCNQMMKASLTGLLNCQEVKNEARERKVQNMLMDTERDLRRARRASLKMGGALGKKGSTATATATPDITAALKTGDGNKGDK</sequence>
<evidence type="ECO:0000313" key="3">
    <source>
        <dbReference type="Proteomes" id="UP000256690"/>
    </source>
</evidence>
<reference evidence="2 3" key="1">
    <citation type="journal article" date="2018" name="IMA Fungus">
        <title>IMA Genome-F 9: Draft genome sequence of Annulohypoxylon stygium, Aspergillus mulundensis, Berkeleyomyces basicola (syn. Thielaviopsis basicola), Ceratocystis smalleyi, two Cercospora beticola strains, Coleophoma cylindrospora, Fusarium fracticaudum, Phialophora cf. hyalina, and Morchella septimelata.</title>
        <authorList>
            <person name="Wingfield B.D."/>
            <person name="Bills G.F."/>
            <person name="Dong Y."/>
            <person name="Huang W."/>
            <person name="Nel W.J."/>
            <person name="Swalarsk-Parry B.S."/>
            <person name="Vaghefi N."/>
            <person name="Wilken P.M."/>
            <person name="An Z."/>
            <person name="de Beer Z.W."/>
            <person name="De Vos L."/>
            <person name="Chen L."/>
            <person name="Duong T.A."/>
            <person name="Gao Y."/>
            <person name="Hammerbacher A."/>
            <person name="Kikkert J.R."/>
            <person name="Li Y."/>
            <person name="Li H."/>
            <person name="Li K."/>
            <person name="Li Q."/>
            <person name="Liu X."/>
            <person name="Ma X."/>
            <person name="Naidoo K."/>
            <person name="Pethybridge S.J."/>
            <person name="Sun J."/>
            <person name="Steenkamp E.T."/>
            <person name="van der Nest M.A."/>
            <person name="van Wyk S."/>
            <person name="Wingfield M.J."/>
            <person name="Xiong C."/>
            <person name="Yue Q."/>
            <person name="Zhang X."/>
        </authorList>
    </citation>
    <scope>NUCLEOTIDE SEQUENCE [LARGE SCALE GENOMIC DNA]</scope>
    <source>
        <strain evidence="2 3">DSM 5745</strain>
    </source>
</reference>
<comment type="caution">
    <text evidence="2">The sequence shown here is derived from an EMBL/GenBank/DDBJ whole genome shotgun (WGS) entry which is preliminary data.</text>
</comment>
<dbReference type="GeneID" id="38121749"/>
<feature type="compositionally biased region" description="Basic residues" evidence="1">
    <location>
        <begin position="1"/>
        <end position="11"/>
    </location>
</feature>
<gene>
    <name evidence="2" type="ORF">DSM5745_11379</name>
</gene>
<keyword evidence="3" id="KW-1185">Reference proteome</keyword>
<dbReference type="RefSeq" id="XP_026598030.1">
    <property type="nucleotide sequence ID" value="XM_026753395.1"/>
</dbReference>
<evidence type="ECO:0000256" key="1">
    <source>
        <dbReference type="SAM" id="MobiDB-lite"/>
    </source>
</evidence>
<name>A0A3D8Q7S3_9EURO</name>